<name>A0A841CJI4_9PSEU</name>
<keyword evidence="2" id="KW-1185">Reference proteome</keyword>
<dbReference type="AlphaFoldDB" id="A0A841CJI4"/>
<evidence type="ECO:0000313" key="1">
    <source>
        <dbReference type="EMBL" id="MBB5957133.1"/>
    </source>
</evidence>
<dbReference type="EMBL" id="JACHJN010000005">
    <property type="protein sequence ID" value="MBB5957133.1"/>
    <property type="molecule type" value="Genomic_DNA"/>
</dbReference>
<accession>A0A841CJI4</accession>
<sequence length="381" mass="41864">MLRSFHEEDGHLPEFGTLTVRDTRWDGSDVGLFGQDALRIQPCGTVARTGAGWLEVGAGDGPLTVRLELHEFEPPDTGGWHEVVDIPYRSLCGAVGLTLTTGAPMTDDLVLAGPGDYRLRVSGSPDRWLLRFWRAQVAPPRWLVRTRPAVRAGDPGWRRLFGHYATDLLFAVWAARDEQGWTSVEALARWGLRHRRGASWLDDPLPAPMYDELDPVTVAAELGAPAPRSLRGLLPLFAAAGMLDRDVPHHEVPNNSVPDHDVPHHEVPNDGVPDHDVPGDGDRFRTVADPPRAQDVLALPESRKAALDSNYEMDRFRSFATDLVSVALWGGQRQTLAALAERTLVPVDEVRATLDWAVRQGRLTVDGPVSGEFTMRPVGGP</sequence>
<gene>
    <name evidence="1" type="ORF">FHS29_003726</name>
</gene>
<reference evidence="1 2" key="1">
    <citation type="submission" date="2020-08" db="EMBL/GenBank/DDBJ databases">
        <title>Genomic Encyclopedia of Type Strains, Phase III (KMG-III): the genomes of soil and plant-associated and newly described type strains.</title>
        <authorList>
            <person name="Whitman W."/>
        </authorList>
    </citation>
    <scope>NUCLEOTIDE SEQUENCE [LARGE SCALE GENOMIC DNA]</scope>
    <source>
        <strain evidence="1 2">CECT 8640</strain>
    </source>
</reference>
<dbReference type="RefSeq" id="WP_184691936.1">
    <property type="nucleotide sequence ID" value="NZ_JACHJN010000005.1"/>
</dbReference>
<evidence type="ECO:0000313" key="2">
    <source>
        <dbReference type="Proteomes" id="UP000547510"/>
    </source>
</evidence>
<organism evidence="1 2">
    <name type="scientific">Saccharothrix tamanrassetensis</name>
    <dbReference type="NCBI Taxonomy" id="1051531"/>
    <lineage>
        <taxon>Bacteria</taxon>
        <taxon>Bacillati</taxon>
        <taxon>Actinomycetota</taxon>
        <taxon>Actinomycetes</taxon>
        <taxon>Pseudonocardiales</taxon>
        <taxon>Pseudonocardiaceae</taxon>
        <taxon>Saccharothrix</taxon>
    </lineage>
</organism>
<comment type="caution">
    <text evidence="1">The sequence shown here is derived from an EMBL/GenBank/DDBJ whole genome shotgun (WGS) entry which is preliminary data.</text>
</comment>
<protein>
    <submittedName>
        <fullName evidence="1">Uncharacterized protein</fullName>
    </submittedName>
</protein>
<proteinExistence type="predicted"/>
<dbReference type="Proteomes" id="UP000547510">
    <property type="component" value="Unassembled WGS sequence"/>
</dbReference>